<dbReference type="RefSeq" id="WP_265382530.1">
    <property type="nucleotide sequence ID" value="NZ_CP110615.1"/>
</dbReference>
<reference evidence="2" key="1">
    <citation type="submission" date="2022-10" db="EMBL/GenBank/DDBJ databases">
        <title>Rhodococcus sp.75.</title>
        <authorList>
            <person name="Sun M."/>
        </authorList>
    </citation>
    <scope>NUCLEOTIDE SEQUENCE</scope>
    <source>
        <strain evidence="2">75</strain>
    </source>
</reference>
<sequence length="152" mass="15651">MSTTRPGDLVLLWVVAVAGTWLLARGFYGSLPPVPLLAGVSLLLLAVVEVGLAVVLRGRIERRPGARLLDPIMAARSVALAKASSVAGTVVAGVWTGALVYLLPRRAQLAAAAQDVPGAVVGLVCALLLVVAALGLEHACRTPDDPDPPRPE</sequence>
<dbReference type="Pfam" id="PF11377">
    <property type="entry name" value="DUF3180"/>
    <property type="match status" value="1"/>
</dbReference>
<keyword evidence="1" id="KW-0472">Membrane</keyword>
<evidence type="ECO:0000313" key="2">
    <source>
        <dbReference type="EMBL" id="UZJ24423.1"/>
    </source>
</evidence>
<feature type="transmembrane region" description="Helical" evidence="1">
    <location>
        <begin position="77"/>
        <end position="104"/>
    </location>
</feature>
<gene>
    <name evidence="2" type="ORF">RHODO2019_14940</name>
</gene>
<feature type="transmembrane region" description="Helical" evidence="1">
    <location>
        <begin position="9"/>
        <end position="28"/>
    </location>
</feature>
<organism evidence="2 3">
    <name type="scientific">Rhodococcus antarcticus</name>
    <dbReference type="NCBI Taxonomy" id="2987751"/>
    <lineage>
        <taxon>Bacteria</taxon>
        <taxon>Bacillati</taxon>
        <taxon>Actinomycetota</taxon>
        <taxon>Actinomycetes</taxon>
        <taxon>Mycobacteriales</taxon>
        <taxon>Nocardiaceae</taxon>
        <taxon>Rhodococcus</taxon>
    </lineage>
</organism>
<feature type="transmembrane region" description="Helical" evidence="1">
    <location>
        <begin position="34"/>
        <end position="56"/>
    </location>
</feature>
<dbReference type="InterPro" id="IPR021517">
    <property type="entry name" value="DUF3180"/>
</dbReference>
<evidence type="ECO:0000256" key="1">
    <source>
        <dbReference type="SAM" id="Phobius"/>
    </source>
</evidence>
<proteinExistence type="predicted"/>
<protein>
    <submittedName>
        <fullName evidence="2">DUF3180 domain-containing protein</fullName>
    </submittedName>
</protein>
<dbReference type="EMBL" id="CP110615">
    <property type="protein sequence ID" value="UZJ24423.1"/>
    <property type="molecule type" value="Genomic_DNA"/>
</dbReference>
<name>A0ABY6NYR3_9NOCA</name>
<keyword evidence="3" id="KW-1185">Reference proteome</keyword>
<keyword evidence="1" id="KW-1133">Transmembrane helix</keyword>
<accession>A0ABY6NYR3</accession>
<dbReference type="Proteomes" id="UP001164965">
    <property type="component" value="Chromosome"/>
</dbReference>
<feature type="transmembrane region" description="Helical" evidence="1">
    <location>
        <begin position="116"/>
        <end position="136"/>
    </location>
</feature>
<keyword evidence="1" id="KW-0812">Transmembrane</keyword>
<evidence type="ECO:0000313" key="3">
    <source>
        <dbReference type="Proteomes" id="UP001164965"/>
    </source>
</evidence>